<dbReference type="Pfam" id="PF01070">
    <property type="entry name" value="FMN_dh"/>
    <property type="match status" value="1"/>
</dbReference>
<comment type="caution">
    <text evidence="6">The sequence shown here is derived from an EMBL/GenBank/DDBJ whole genome shotgun (WGS) entry which is preliminary data.</text>
</comment>
<dbReference type="AlphaFoldDB" id="A0A9D4QDB2"/>
<dbReference type="PANTHER" id="PTHR10578">
    <property type="entry name" value="S -2-HYDROXY-ACID OXIDASE-RELATED"/>
    <property type="match status" value="1"/>
</dbReference>
<reference evidence="6" key="1">
    <citation type="journal article" date="2020" name="Cell">
        <title>Large-Scale Comparative Analyses of Tick Genomes Elucidate Their Genetic Diversity and Vector Capacities.</title>
        <authorList>
            <consortium name="Tick Genome and Microbiome Consortium (TIGMIC)"/>
            <person name="Jia N."/>
            <person name="Wang J."/>
            <person name="Shi W."/>
            <person name="Du L."/>
            <person name="Sun Y."/>
            <person name="Zhan W."/>
            <person name="Jiang J.F."/>
            <person name="Wang Q."/>
            <person name="Zhang B."/>
            <person name="Ji P."/>
            <person name="Bell-Sakyi L."/>
            <person name="Cui X.M."/>
            <person name="Yuan T.T."/>
            <person name="Jiang B.G."/>
            <person name="Yang W.F."/>
            <person name="Lam T.T."/>
            <person name="Chang Q.C."/>
            <person name="Ding S.J."/>
            <person name="Wang X.J."/>
            <person name="Zhu J.G."/>
            <person name="Ruan X.D."/>
            <person name="Zhao L."/>
            <person name="Wei J.T."/>
            <person name="Ye R.Z."/>
            <person name="Que T.C."/>
            <person name="Du C.H."/>
            <person name="Zhou Y.H."/>
            <person name="Cheng J.X."/>
            <person name="Dai P.F."/>
            <person name="Guo W.B."/>
            <person name="Han X.H."/>
            <person name="Huang E.J."/>
            <person name="Li L.F."/>
            <person name="Wei W."/>
            <person name="Gao Y.C."/>
            <person name="Liu J.Z."/>
            <person name="Shao H.Z."/>
            <person name="Wang X."/>
            <person name="Wang C.C."/>
            <person name="Yang T.C."/>
            <person name="Huo Q.B."/>
            <person name="Li W."/>
            <person name="Chen H.Y."/>
            <person name="Chen S.E."/>
            <person name="Zhou L.G."/>
            <person name="Ni X.B."/>
            <person name="Tian J.H."/>
            <person name="Sheng Y."/>
            <person name="Liu T."/>
            <person name="Pan Y.S."/>
            <person name="Xia L.Y."/>
            <person name="Li J."/>
            <person name="Zhao F."/>
            <person name="Cao W.C."/>
        </authorList>
    </citation>
    <scope>NUCLEOTIDE SEQUENCE</scope>
    <source>
        <strain evidence="6">Rsan-2018</strain>
    </source>
</reference>
<name>A0A9D4QDB2_RHISA</name>
<protein>
    <recommendedName>
        <fullName evidence="5">FMN hydroxy acid dehydrogenase domain-containing protein</fullName>
    </recommendedName>
</protein>
<dbReference type="Proteomes" id="UP000821837">
    <property type="component" value="Chromosome 10"/>
</dbReference>
<evidence type="ECO:0000256" key="3">
    <source>
        <dbReference type="ARBA" id="ARBA00022643"/>
    </source>
</evidence>
<accession>A0A9D4QDB2</accession>
<evidence type="ECO:0000259" key="5">
    <source>
        <dbReference type="PROSITE" id="PS51349"/>
    </source>
</evidence>
<dbReference type="VEuPathDB" id="VectorBase:RSAN_057350"/>
<keyword evidence="2" id="KW-0285">Flavoprotein</keyword>
<dbReference type="PANTHER" id="PTHR10578:SF107">
    <property type="entry name" value="2-HYDROXYACID OXIDASE 1"/>
    <property type="match status" value="1"/>
</dbReference>
<proteinExistence type="predicted"/>
<evidence type="ECO:0000256" key="2">
    <source>
        <dbReference type="ARBA" id="ARBA00022630"/>
    </source>
</evidence>
<dbReference type="GO" id="GO:0016491">
    <property type="term" value="F:oxidoreductase activity"/>
    <property type="evidence" value="ECO:0007669"/>
    <property type="project" value="UniProtKB-KW"/>
</dbReference>
<keyword evidence="7" id="KW-1185">Reference proteome</keyword>
<evidence type="ECO:0000313" key="7">
    <source>
        <dbReference type="Proteomes" id="UP000821837"/>
    </source>
</evidence>
<dbReference type="Gene3D" id="3.20.20.70">
    <property type="entry name" value="Aldolase class I"/>
    <property type="match status" value="1"/>
</dbReference>
<organism evidence="6 7">
    <name type="scientific">Rhipicephalus sanguineus</name>
    <name type="common">Brown dog tick</name>
    <name type="synonym">Ixodes sanguineus</name>
    <dbReference type="NCBI Taxonomy" id="34632"/>
    <lineage>
        <taxon>Eukaryota</taxon>
        <taxon>Metazoa</taxon>
        <taxon>Ecdysozoa</taxon>
        <taxon>Arthropoda</taxon>
        <taxon>Chelicerata</taxon>
        <taxon>Arachnida</taxon>
        <taxon>Acari</taxon>
        <taxon>Parasitiformes</taxon>
        <taxon>Ixodida</taxon>
        <taxon>Ixodoidea</taxon>
        <taxon>Ixodidae</taxon>
        <taxon>Rhipicephalinae</taxon>
        <taxon>Rhipicephalus</taxon>
        <taxon>Rhipicephalus</taxon>
    </lineage>
</organism>
<keyword evidence="3" id="KW-0288">FMN</keyword>
<evidence type="ECO:0000256" key="4">
    <source>
        <dbReference type="ARBA" id="ARBA00023002"/>
    </source>
</evidence>
<dbReference type="InterPro" id="IPR000262">
    <property type="entry name" value="FMN-dep_DH"/>
</dbReference>
<gene>
    <name evidence="6" type="ORF">HPB52_006608</name>
</gene>
<reference evidence="6" key="2">
    <citation type="submission" date="2021-09" db="EMBL/GenBank/DDBJ databases">
        <authorList>
            <person name="Jia N."/>
            <person name="Wang J."/>
            <person name="Shi W."/>
            <person name="Du L."/>
            <person name="Sun Y."/>
            <person name="Zhan W."/>
            <person name="Jiang J."/>
            <person name="Wang Q."/>
            <person name="Zhang B."/>
            <person name="Ji P."/>
            <person name="Sakyi L.B."/>
            <person name="Cui X."/>
            <person name="Yuan T."/>
            <person name="Jiang B."/>
            <person name="Yang W."/>
            <person name="Lam T.T.-Y."/>
            <person name="Chang Q."/>
            <person name="Ding S."/>
            <person name="Wang X."/>
            <person name="Zhu J."/>
            <person name="Ruan X."/>
            <person name="Zhao L."/>
            <person name="Wei J."/>
            <person name="Que T."/>
            <person name="Du C."/>
            <person name="Cheng J."/>
            <person name="Dai P."/>
            <person name="Han X."/>
            <person name="Huang E."/>
            <person name="Gao Y."/>
            <person name="Liu J."/>
            <person name="Shao H."/>
            <person name="Ye R."/>
            <person name="Li L."/>
            <person name="Wei W."/>
            <person name="Wang X."/>
            <person name="Wang C."/>
            <person name="Huo Q."/>
            <person name="Li W."/>
            <person name="Guo W."/>
            <person name="Chen H."/>
            <person name="Chen S."/>
            <person name="Zhou L."/>
            <person name="Zhou L."/>
            <person name="Ni X."/>
            <person name="Tian J."/>
            <person name="Zhou Y."/>
            <person name="Sheng Y."/>
            <person name="Liu T."/>
            <person name="Pan Y."/>
            <person name="Xia L."/>
            <person name="Li J."/>
            <person name="Zhao F."/>
            <person name="Cao W."/>
        </authorList>
    </citation>
    <scope>NUCLEOTIDE SEQUENCE</scope>
    <source>
        <strain evidence="6">Rsan-2018</strain>
        <tissue evidence="6">Larvae</tissue>
    </source>
</reference>
<dbReference type="SUPFAM" id="SSF51395">
    <property type="entry name" value="FMN-linked oxidoreductases"/>
    <property type="match status" value="1"/>
</dbReference>
<evidence type="ECO:0000256" key="1">
    <source>
        <dbReference type="ARBA" id="ARBA00001917"/>
    </source>
</evidence>
<keyword evidence="4" id="KW-0560">Oxidoreductase</keyword>
<dbReference type="PROSITE" id="PS51349">
    <property type="entry name" value="FMN_HYDROXY_ACID_DH_2"/>
    <property type="match status" value="1"/>
</dbReference>
<feature type="domain" description="FMN hydroxy acid dehydrogenase" evidence="5">
    <location>
        <begin position="1"/>
        <end position="185"/>
    </location>
</feature>
<evidence type="ECO:0000313" key="6">
    <source>
        <dbReference type="EMBL" id="KAH7975876.1"/>
    </source>
</evidence>
<dbReference type="InterPro" id="IPR013785">
    <property type="entry name" value="Aldolase_TIM"/>
</dbReference>
<dbReference type="EMBL" id="JABSTV010001246">
    <property type="protein sequence ID" value="KAH7975876.1"/>
    <property type="molecule type" value="Genomic_DNA"/>
</dbReference>
<dbReference type="InterPro" id="IPR037396">
    <property type="entry name" value="FMN_HAD"/>
</dbReference>
<comment type="cofactor">
    <cofactor evidence="1">
        <name>FMN</name>
        <dbReference type="ChEBI" id="CHEBI:58210"/>
    </cofactor>
</comment>
<sequence>MAVVSVEDIQHLGEAKLEEHPRTYIALGAGHGHTLRENTEAFKRILFRPRIFLDVERVNTSTTVLGCAVSFPVGLAPSAGHKMAHPDGEIASVKGKSLNPAQDAGTVMILSSLSTVSLEDVRAAAPGCLLWQQTCIYRDRTITQSLVERAAASGFSAIVVTADAPVHGDGKLHHPYMGVSPPSFR</sequence>